<proteinExistence type="predicted"/>
<dbReference type="GeneID" id="81472925"/>
<dbReference type="AlphaFoldDB" id="A0A7G9TCG5"/>
<evidence type="ECO:0008006" key="4">
    <source>
        <dbReference type="Google" id="ProtNLM"/>
    </source>
</evidence>
<dbReference type="Proteomes" id="UP000515838">
    <property type="component" value="Chromosome"/>
</dbReference>
<evidence type="ECO:0000313" key="2">
    <source>
        <dbReference type="EMBL" id="QNN77790.1"/>
    </source>
</evidence>
<evidence type="ECO:0000313" key="3">
    <source>
        <dbReference type="Proteomes" id="UP000515838"/>
    </source>
</evidence>
<evidence type="ECO:0000256" key="1">
    <source>
        <dbReference type="SAM" id="MobiDB-lite"/>
    </source>
</evidence>
<accession>A0A7G9TCG5</accession>
<name>A0A7G9TCG5_PSEMX</name>
<feature type="region of interest" description="Disordered" evidence="1">
    <location>
        <begin position="183"/>
        <end position="203"/>
    </location>
</feature>
<reference evidence="2 3" key="1">
    <citation type="submission" date="2020-08" db="EMBL/GenBank/DDBJ databases">
        <title>Streptomycin Non-resistant strain, P. mexicana.</title>
        <authorList>
            <person name="Ganesh-Kumar S."/>
            <person name="Zhe T."/>
            <person name="Yu Z."/>
            <person name="Min Y."/>
        </authorList>
    </citation>
    <scope>NUCLEOTIDE SEQUENCE [LARGE SCALE GENOMIC DNA]</scope>
    <source>
        <strain evidence="2 3">GTZY2</strain>
    </source>
</reference>
<protein>
    <recommendedName>
        <fullName evidence="4">DUF3365 domain-containing protein</fullName>
    </recommendedName>
</protein>
<organism evidence="2 3">
    <name type="scientific">Pseudoxanthomonas mexicana</name>
    <dbReference type="NCBI Taxonomy" id="128785"/>
    <lineage>
        <taxon>Bacteria</taxon>
        <taxon>Pseudomonadati</taxon>
        <taxon>Pseudomonadota</taxon>
        <taxon>Gammaproteobacteria</taxon>
        <taxon>Lysobacterales</taxon>
        <taxon>Lysobacteraceae</taxon>
        <taxon>Pseudoxanthomonas</taxon>
    </lineage>
</organism>
<gene>
    <name evidence="2" type="ORF">IAE60_18185</name>
</gene>
<dbReference type="RefSeq" id="WP_187573304.1">
    <property type="nucleotide sequence ID" value="NZ_CP060731.1"/>
</dbReference>
<dbReference type="EMBL" id="CP060731">
    <property type="protein sequence ID" value="QNN77790.1"/>
    <property type="molecule type" value="Genomic_DNA"/>
</dbReference>
<sequence length="203" mass="22289">MRWGWLALVAIAIGAPIARSQTSEDDAALHRMHDAFVEAFIDSQGFGKRRVTPMMVRMRYYQFEGVGEKGRCVFDVELVGVARHDPPVVHRAGFMGFQHRDDDAAMPALPTSTRTLQAWERQALARLIGGADIVVDAGPGGERAMGPIRARPDCLACHRDHREGEVLGALSYGLGRITVAPDVPDRRDCRPQGINAASTRPSY</sequence>